<dbReference type="SUPFAM" id="SSF53955">
    <property type="entry name" value="Lysozyme-like"/>
    <property type="match status" value="1"/>
</dbReference>
<dbReference type="InterPro" id="IPR001460">
    <property type="entry name" value="PCN-bd_Tpept"/>
</dbReference>
<evidence type="ECO:0000259" key="13">
    <source>
        <dbReference type="Pfam" id="PF00912"/>
    </source>
</evidence>
<dbReference type="GO" id="GO:0030288">
    <property type="term" value="C:outer membrane-bounded periplasmic space"/>
    <property type="evidence" value="ECO:0007669"/>
    <property type="project" value="TreeGrafter"/>
</dbReference>
<comment type="pathway">
    <text evidence="1">Cell wall biogenesis; peptidoglycan biosynthesis.</text>
</comment>
<comment type="similarity">
    <text evidence="3">In the N-terminal section; belongs to the glycosyltransferase 51 family.</text>
</comment>
<accession>A0A7W9ZCX0</accession>
<dbReference type="GO" id="GO:0008658">
    <property type="term" value="F:penicillin binding"/>
    <property type="evidence" value="ECO:0007669"/>
    <property type="project" value="InterPro"/>
</dbReference>
<dbReference type="Proteomes" id="UP000544872">
    <property type="component" value="Unassembled WGS sequence"/>
</dbReference>
<comment type="caution">
    <text evidence="15">The sequence shown here is derived from an EMBL/GenBank/DDBJ whole genome shotgun (WGS) entry which is preliminary data.</text>
</comment>
<comment type="catalytic activity">
    <reaction evidence="11">
        <text>[GlcNAc-(1-&gt;4)-Mur2Ac(oyl-L-Ala-gamma-D-Glu-L-Lys-D-Ala-D-Ala)](n)-di-trans,octa-cis-undecaprenyl diphosphate + beta-D-GlcNAc-(1-&gt;4)-Mur2Ac(oyl-L-Ala-gamma-D-Glu-L-Lys-D-Ala-D-Ala)-di-trans,octa-cis-undecaprenyl diphosphate = [GlcNAc-(1-&gt;4)-Mur2Ac(oyl-L-Ala-gamma-D-Glu-L-Lys-D-Ala-D-Ala)](n+1)-di-trans,octa-cis-undecaprenyl diphosphate + di-trans,octa-cis-undecaprenyl diphosphate + H(+)</text>
        <dbReference type="Rhea" id="RHEA:23708"/>
        <dbReference type="Rhea" id="RHEA-COMP:9602"/>
        <dbReference type="Rhea" id="RHEA-COMP:9603"/>
        <dbReference type="ChEBI" id="CHEBI:15378"/>
        <dbReference type="ChEBI" id="CHEBI:58405"/>
        <dbReference type="ChEBI" id="CHEBI:60033"/>
        <dbReference type="ChEBI" id="CHEBI:78435"/>
        <dbReference type="EC" id="2.4.99.28"/>
    </reaction>
</comment>
<dbReference type="InterPro" id="IPR023346">
    <property type="entry name" value="Lysozyme-like_dom_sf"/>
</dbReference>
<dbReference type="InterPro" id="IPR001264">
    <property type="entry name" value="Glyco_trans_51"/>
</dbReference>
<evidence type="ECO:0000256" key="3">
    <source>
        <dbReference type="ARBA" id="ARBA00007739"/>
    </source>
</evidence>
<dbReference type="AlphaFoldDB" id="A0A7W9ZCX0"/>
<dbReference type="Gene3D" id="3.40.710.10">
    <property type="entry name" value="DD-peptidase/beta-lactamase superfamily"/>
    <property type="match status" value="1"/>
</dbReference>
<proteinExistence type="inferred from homology"/>
<feature type="domain" description="Penicillin-binding protein transpeptidase" evidence="12">
    <location>
        <begin position="306"/>
        <end position="523"/>
    </location>
</feature>
<feature type="domain" description="Glycosyl transferase family 51" evidence="13">
    <location>
        <begin position="69"/>
        <end position="225"/>
    </location>
</feature>
<evidence type="ECO:0000256" key="11">
    <source>
        <dbReference type="ARBA" id="ARBA00049902"/>
    </source>
</evidence>
<name>A0A7W9ZCX0_NOVIT</name>
<reference evidence="15 16" key="1">
    <citation type="submission" date="2020-08" db="EMBL/GenBank/DDBJ databases">
        <title>Genomic Encyclopedia of Type Strains, Phase IV (KMG-IV): sequencing the most valuable type-strain genomes for metagenomic binning, comparative biology and taxonomic classification.</title>
        <authorList>
            <person name="Goeker M."/>
        </authorList>
    </citation>
    <scope>NUCLEOTIDE SEQUENCE [LARGE SCALE GENOMIC DNA]</scope>
    <source>
        <strain evidence="15 16">DSM 11590</strain>
    </source>
</reference>
<keyword evidence="9" id="KW-0511">Multifunctional enzyme</keyword>
<dbReference type="GO" id="GO:0009252">
    <property type="term" value="P:peptidoglycan biosynthetic process"/>
    <property type="evidence" value="ECO:0007669"/>
    <property type="project" value="UniProtKB-UniPathway"/>
</dbReference>
<feature type="domain" description="Penicillin-binding C-terminal" evidence="14">
    <location>
        <begin position="608"/>
        <end position="680"/>
    </location>
</feature>
<organism evidence="15 16">
    <name type="scientific">Novispirillum itersonii</name>
    <name type="common">Aquaspirillum itersonii</name>
    <dbReference type="NCBI Taxonomy" id="189"/>
    <lineage>
        <taxon>Bacteria</taxon>
        <taxon>Pseudomonadati</taxon>
        <taxon>Pseudomonadota</taxon>
        <taxon>Alphaproteobacteria</taxon>
        <taxon>Rhodospirillales</taxon>
        <taxon>Novispirillaceae</taxon>
        <taxon>Novispirillum</taxon>
    </lineage>
</organism>
<dbReference type="PANTHER" id="PTHR32282">
    <property type="entry name" value="BINDING PROTEIN TRANSPEPTIDASE, PUTATIVE-RELATED"/>
    <property type="match status" value="1"/>
</dbReference>
<evidence type="ECO:0000256" key="9">
    <source>
        <dbReference type="ARBA" id="ARBA00023268"/>
    </source>
</evidence>
<dbReference type="InterPro" id="IPR050396">
    <property type="entry name" value="Glycosyltr_51/Transpeptidase"/>
</dbReference>
<keyword evidence="16" id="KW-1185">Reference proteome</keyword>
<evidence type="ECO:0000313" key="16">
    <source>
        <dbReference type="Proteomes" id="UP000544872"/>
    </source>
</evidence>
<evidence type="ECO:0000259" key="14">
    <source>
        <dbReference type="Pfam" id="PF06832"/>
    </source>
</evidence>
<evidence type="ECO:0000256" key="2">
    <source>
        <dbReference type="ARBA" id="ARBA00007090"/>
    </source>
</evidence>
<evidence type="ECO:0000256" key="7">
    <source>
        <dbReference type="ARBA" id="ARBA00022679"/>
    </source>
</evidence>
<evidence type="ECO:0000313" key="15">
    <source>
        <dbReference type="EMBL" id="MBB6208918.1"/>
    </source>
</evidence>
<dbReference type="GO" id="GO:0006508">
    <property type="term" value="P:proteolysis"/>
    <property type="evidence" value="ECO:0007669"/>
    <property type="project" value="UniProtKB-KW"/>
</dbReference>
<evidence type="ECO:0000259" key="12">
    <source>
        <dbReference type="Pfam" id="PF00905"/>
    </source>
</evidence>
<dbReference type="UniPathway" id="UPA00219"/>
<dbReference type="GO" id="GO:0004180">
    <property type="term" value="F:carboxypeptidase activity"/>
    <property type="evidence" value="ECO:0007669"/>
    <property type="project" value="UniProtKB-KW"/>
</dbReference>
<dbReference type="Gene3D" id="1.10.3810.10">
    <property type="entry name" value="Biosynthetic peptidoglycan transglycosylase-like"/>
    <property type="match status" value="1"/>
</dbReference>
<evidence type="ECO:0000256" key="10">
    <source>
        <dbReference type="ARBA" id="ARBA00044770"/>
    </source>
</evidence>
<dbReference type="RefSeq" id="WP_311769055.1">
    <property type="nucleotide sequence ID" value="NZ_JACIIX010000001.1"/>
</dbReference>
<keyword evidence="6 15" id="KW-0328">Glycosyltransferase</keyword>
<dbReference type="InterPro" id="IPR012338">
    <property type="entry name" value="Beta-lactam/transpept-like"/>
</dbReference>
<dbReference type="InterPro" id="IPR009647">
    <property type="entry name" value="PBP_C"/>
</dbReference>
<dbReference type="Pfam" id="PF00905">
    <property type="entry name" value="Transpeptidase"/>
    <property type="match status" value="1"/>
</dbReference>
<keyword evidence="7 15" id="KW-0808">Transferase</keyword>
<evidence type="ECO:0000256" key="4">
    <source>
        <dbReference type="ARBA" id="ARBA00022645"/>
    </source>
</evidence>
<keyword evidence="4" id="KW-0121">Carboxypeptidase</keyword>
<protein>
    <recommendedName>
        <fullName evidence="10">peptidoglycan glycosyltransferase</fullName>
        <ecNumber evidence="10">2.4.99.28</ecNumber>
    </recommendedName>
</protein>
<comment type="similarity">
    <text evidence="2">In the C-terminal section; belongs to the transpeptidase family.</text>
</comment>
<keyword evidence="5" id="KW-0645">Protease</keyword>
<evidence type="ECO:0000256" key="8">
    <source>
        <dbReference type="ARBA" id="ARBA00022801"/>
    </source>
</evidence>
<dbReference type="EMBL" id="JACIIX010000001">
    <property type="protein sequence ID" value="MBB6208918.1"/>
    <property type="molecule type" value="Genomic_DNA"/>
</dbReference>
<dbReference type="PANTHER" id="PTHR32282:SF15">
    <property type="entry name" value="PENICILLIN-BINDING PROTEIN 1C"/>
    <property type="match status" value="1"/>
</dbReference>
<sequence>MIRLRLRLLLKTGLAAALLLGAAAGLDALMPPDLTRWTGRSVRVTDAEGRLLRPFATADGLWRLETGPEDVDPLYLALLRMTEDRRFGWHPGVDPAAVLRAAGQLALHQRVVSGASTLTMQTARLLSPKPRTLSAKLEEALRAVQLQARFGTGGVLRMYLTLAPFGGPLEGVTAATQAWFGKAPHSLSPAEAALLVALPQSPERLRPDRNPEAARAARNRILRRAVDHGLLAAEVVASAMAEPVPVVQRPMPMLAPHLTERLAAALPPEAAAGTVIRTTLNGPLQQRLEELGRTTLSRLNGDADLAVVVVETQSHRVIAHLGSGDWRQRKLDLSMAVRSPGSALKPFIYALAFDDLSLHPGTIIPDAPERFGSWMPNNFDQDFHGQVTAREALQRSLNIPAVLALEQVGPVRFAALMGMAGANLVFPGSDDPGLPVALGGVGIRLMDLAKLYAGLADGGLISPLRLTADAPPGQPYRLVGEAAAHAVMTVLEGSPLPDGVAGGLAVARDRRIGFKTGTSFGFRDAWTIGASADYTVAVWVGRADGSGRPGQMGRTAAAPLLFRVFDLLPPDRGPRRPPRDPDHALFRSQPPVALRVLGTDPAEPAPTATRERLRILFPPDGSTVEPLEDGIALKAAGGRPPLRWVANGVPLPMGATFWQPDSSGFSRLSVVDADGRRSAITLQVARPETD</sequence>
<evidence type="ECO:0000256" key="1">
    <source>
        <dbReference type="ARBA" id="ARBA00004752"/>
    </source>
</evidence>
<dbReference type="NCBIfam" id="TIGR02073">
    <property type="entry name" value="PBP_1c"/>
    <property type="match status" value="1"/>
</dbReference>
<dbReference type="GO" id="GO:0008955">
    <property type="term" value="F:peptidoglycan glycosyltransferase activity"/>
    <property type="evidence" value="ECO:0007669"/>
    <property type="project" value="UniProtKB-EC"/>
</dbReference>
<keyword evidence="8" id="KW-0378">Hydrolase</keyword>
<dbReference type="Pfam" id="PF00912">
    <property type="entry name" value="Transgly"/>
    <property type="match status" value="1"/>
</dbReference>
<dbReference type="Pfam" id="PF06832">
    <property type="entry name" value="BiPBP_C"/>
    <property type="match status" value="1"/>
</dbReference>
<dbReference type="SUPFAM" id="SSF56601">
    <property type="entry name" value="beta-lactamase/transpeptidase-like"/>
    <property type="match status" value="1"/>
</dbReference>
<dbReference type="EC" id="2.4.99.28" evidence="10"/>
<evidence type="ECO:0000256" key="6">
    <source>
        <dbReference type="ARBA" id="ARBA00022676"/>
    </source>
</evidence>
<dbReference type="InterPro" id="IPR011815">
    <property type="entry name" value="PBP_1c"/>
</dbReference>
<gene>
    <name evidence="15" type="ORF">FHS48_000299</name>
</gene>
<dbReference type="InterPro" id="IPR036950">
    <property type="entry name" value="PBP_transglycosylase"/>
</dbReference>
<evidence type="ECO:0000256" key="5">
    <source>
        <dbReference type="ARBA" id="ARBA00022670"/>
    </source>
</evidence>